<dbReference type="AlphaFoldDB" id="A0A8J7DCA0"/>
<name>A0A8J7DCA0_9CYAN</name>
<evidence type="ECO:0000256" key="2">
    <source>
        <dbReference type="SAM" id="SignalP"/>
    </source>
</evidence>
<sequence length="500" mass="56543">MRLFKQWRRSLQATALAVLTTTFLVQGWATSPAQAEVNRYCQLSTADAEAKATLLQAAQQGDAQAQQDYAAIVERHSAGLQSCRQSRWPRNQAVWLRLYPCDLQPGKLDALMDRIVNLGYNVVYIEAFYNGQVLLPANENRTAWPSVVQIEGYRDRDLLAEAIQKAHERDLKAYAWLFTLNFGYTYGQRADRQQVLARNGRGLSSADYAGNGFSSSTDEVFVDPYSTQAQEDYMRMLQAVLQRQPDGALFDYVRYPRGTGAGSVVSNVNDLWIYGSAAQQALLRRATNNKGRELIERFLRRGYVTEGDISQADQLYAGEREPLWQSRNPAQTTGPLPAASVRRPRLQDELWRLSVAHAIQGVVDFLQMGARAARQQNIPAGAVFFPEGNRAIGALGYDSRLQHWNRFPSWIERYPMSYATCGNTGCIVEQVQTVLQQTDRPQNVKPVLAGVWGRPVNNRPSLEDQMNVLERAVPEVDTVSHFAFSWVDPEFERTRQFCRF</sequence>
<comment type="caution">
    <text evidence="4">The sequence shown here is derived from an EMBL/GenBank/DDBJ whole genome shotgun (WGS) entry which is preliminary data.</text>
</comment>
<dbReference type="Proteomes" id="UP000636505">
    <property type="component" value="Unassembled WGS sequence"/>
</dbReference>
<dbReference type="SUPFAM" id="SSF51445">
    <property type="entry name" value="(Trans)glycosidases"/>
    <property type="match status" value="1"/>
</dbReference>
<feature type="signal peptide" evidence="2">
    <location>
        <begin position="1"/>
        <end position="35"/>
    </location>
</feature>
<dbReference type="PANTHER" id="PTHR43405:SF1">
    <property type="entry name" value="GLYCOSYL HYDROLASE DIGH"/>
    <property type="match status" value="1"/>
</dbReference>
<dbReference type="PANTHER" id="PTHR43405">
    <property type="entry name" value="GLYCOSYL HYDROLASE DIGH"/>
    <property type="match status" value="1"/>
</dbReference>
<dbReference type="EMBL" id="JADEXG010000038">
    <property type="protein sequence ID" value="MBE9078682.1"/>
    <property type="molecule type" value="Genomic_DNA"/>
</dbReference>
<reference evidence="4" key="1">
    <citation type="submission" date="2020-10" db="EMBL/GenBank/DDBJ databases">
        <authorList>
            <person name="Castelo-Branco R."/>
            <person name="Eusebio N."/>
            <person name="Adriana R."/>
            <person name="Vieira A."/>
            <person name="Brugerolle De Fraissinette N."/>
            <person name="Rezende De Castro R."/>
            <person name="Schneider M.P."/>
            <person name="Vasconcelos V."/>
            <person name="Leao P.N."/>
        </authorList>
    </citation>
    <scope>NUCLEOTIDE SEQUENCE</scope>
    <source>
        <strain evidence="4">LEGE 07310</strain>
    </source>
</reference>
<dbReference type="InterPro" id="IPR003790">
    <property type="entry name" value="GHL10"/>
</dbReference>
<evidence type="ECO:0000259" key="3">
    <source>
        <dbReference type="Pfam" id="PF02638"/>
    </source>
</evidence>
<organism evidence="4 5">
    <name type="scientific">Vasconcelosia minhoensis LEGE 07310</name>
    <dbReference type="NCBI Taxonomy" id="915328"/>
    <lineage>
        <taxon>Bacteria</taxon>
        <taxon>Bacillati</taxon>
        <taxon>Cyanobacteriota</taxon>
        <taxon>Cyanophyceae</taxon>
        <taxon>Nodosilineales</taxon>
        <taxon>Cymatolegaceae</taxon>
        <taxon>Vasconcelosia</taxon>
        <taxon>Vasconcelosia minhoensis</taxon>
    </lineage>
</organism>
<evidence type="ECO:0000313" key="4">
    <source>
        <dbReference type="EMBL" id="MBE9078682.1"/>
    </source>
</evidence>
<proteinExistence type="predicted"/>
<keyword evidence="5" id="KW-1185">Reference proteome</keyword>
<keyword evidence="1 2" id="KW-0732">Signal</keyword>
<evidence type="ECO:0000313" key="5">
    <source>
        <dbReference type="Proteomes" id="UP000636505"/>
    </source>
</evidence>
<evidence type="ECO:0000256" key="1">
    <source>
        <dbReference type="ARBA" id="ARBA00022729"/>
    </source>
</evidence>
<dbReference type="Pfam" id="PF02638">
    <property type="entry name" value="GHL10"/>
    <property type="match status" value="1"/>
</dbReference>
<dbReference type="InterPro" id="IPR052177">
    <property type="entry name" value="Divisome_Glycosyl_Hydrolase"/>
</dbReference>
<feature type="chain" id="PRO_5035293654" evidence="2">
    <location>
        <begin position="36"/>
        <end position="500"/>
    </location>
</feature>
<dbReference type="RefSeq" id="WP_193908789.1">
    <property type="nucleotide sequence ID" value="NZ_JADEXG010000038.1"/>
</dbReference>
<dbReference type="Gene3D" id="3.20.20.80">
    <property type="entry name" value="Glycosidases"/>
    <property type="match status" value="1"/>
</dbReference>
<protein>
    <submittedName>
        <fullName evidence="4">Family 10 glycosylhydrolase</fullName>
    </submittedName>
</protein>
<accession>A0A8J7DCA0</accession>
<feature type="domain" description="Glycosyl hydrolase-like 10" evidence="3">
    <location>
        <begin position="106"/>
        <end position="260"/>
    </location>
</feature>
<gene>
    <name evidence="4" type="ORF">IQ241_15500</name>
</gene>
<dbReference type="InterPro" id="IPR017853">
    <property type="entry name" value="GH"/>
</dbReference>